<evidence type="ECO:0008006" key="7">
    <source>
        <dbReference type="Google" id="ProtNLM"/>
    </source>
</evidence>
<evidence type="ECO:0000313" key="3">
    <source>
        <dbReference type="EMBL" id="MBJ7638712.1"/>
    </source>
</evidence>
<dbReference type="AlphaFoldDB" id="A0A0R2FAD3"/>
<comment type="caution">
    <text evidence="4">The sequence shown here is derived from an EMBL/GenBank/DDBJ whole genome shotgun (WGS) entry which is preliminary data.</text>
</comment>
<dbReference type="OrthoDB" id="2247035at2"/>
<gene>
    <name evidence="4" type="ORF">C6P11_07100</name>
    <name evidence="3" type="ORF">HAU20_04830</name>
    <name evidence="2" type="ORF">HAU43_07380</name>
</gene>
<feature type="region of interest" description="Disordered" evidence="1">
    <location>
        <begin position="76"/>
        <end position="115"/>
    </location>
</feature>
<evidence type="ECO:0000313" key="6">
    <source>
        <dbReference type="Proteomes" id="UP000728106"/>
    </source>
</evidence>
<accession>A0A0R2FAD3</accession>
<evidence type="ECO:0000313" key="4">
    <source>
        <dbReference type="EMBL" id="TGE71885.1"/>
    </source>
</evidence>
<dbReference type="RefSeq" id="WP_003609610.1">
    <property type="nucleotide sequence ID" value="NZ_BJZE01000007.1"/>
</dbReference>
<dbReference type="Proteomes" id="UP000297646">
    <property type="component" value="Unassembled WGS sequence"/>
</dbReference>
<feature type="compositionally biased region" description="Acidic residues" evidence="1">
    <location>
        <begin position="87"/>
        <end position="115"/>
    </location>
</feature>
<keyword evidence="6" id="KW-1185">Reference proteome</keyword>
<proteinExistence type="predicted"/>
<reference evidence="2 6" key="3">
    <citation type="journal article" date="2021" name="Int. J. Food Microbiol.">
        <title>Safety demonstration of a microbial species for use in the food chain: Weissella confusa.</title>
        <authorList>
            <person name="Bourdichon F."/>
            <person name="Patrone V."/>
            <person name="Fontana A."/>
            <person name="Milani G."/>
            <person name="Morelli L."/>
        </authorList>
    </citation>
    <scope>NUCLEOTIDE SEQUENCE [LARGE SCALE GENOMIC DNA]</scope>
    <source>
        <strain evidence="2">CCUG 30943</strain>
        <strain evidence="3 6">CCUG 43002</strain>
    </source>
</reference>
<dbReference type="EMBL" id="JAAOCX010000008">
    <property type="protein sequence ID" value="MBJ7632905.1"/>
    <property type="molecule type" value="Genomic_DNA"/>
</dbReference>
<protein>
    <recommendedName>
        <fullName evidence="7">DUF2187 domain-containing protein</fullName>
    </recommendedName>
</protein>
<dbReference type="EMBL" id="PVSN01000049">
    <property type="protein sequence ID" value="TGE71885.1"/>
    <property type="molecule type" value="Genomic_DNA"/>
</dbReference>
<dbReference type="Proteomes" id="UP000808038">
    <property type="component" value="Unassembled WGS sequence"/>
</dbReference>
<evidence type="ECO:0000313" key="2">
    <source>
        <dbReference type="EMBL" id="MBJ7632905.1"/>
    </source>
</evidence>
<dbReference type="GeneID" id="57979223"/>
<reference evidence="4 5" key="1">
    <citation type="submission" date="2018-03" db="EMBL/GenBank/DDBJ databases">
        <title>Genome sequencing of Weissella confusa isolates.</title>
        <authorList>
            <person name="Kajala I."/>
            <person name="Baruah R."/>
            <person name="Bergsveinson J."/>
            <person name="Juvonen R."/>
            <person name="Ziola B."/>
        </authorList>
    </citation>
    <scope>NUCLEOTIDE SEQUENCE [LARGE SCALE GENOMIC DNA]</scope>
    <source>
        <strain evidence="4 5">VTT E-062653</strain>
    </source>
</reference>
<evidence type="ECO:0000256" key="1">
    <source>
        <dbReference type="SAM" id="MobiDB-lite"/>
    </source>
</evidence>
<dbReference type="EMBL" id="JAAOCP010000005">
    <property type="protein sequence ID" value="MBJ7638712.1"/>
    <property type="molecule type" value="Genomic_DNA"/>
</dbReference>
<evidence type="ECO:0000313" key="5">
    <source>
        <dbReference type="Proteomes" id="UP000297646"/>
    </source>
</evidence>
<organism evidence="4 5">
    <name type="scientific">Weissella confusa</name>
    <name type="common">Lactobacillus confusus</name>
    <dbReference type="NCBI Taxonomy" id="1583"/>
    <lineage>
        <taxon>Bacteria</taxon>
        <taxon>Bacillati</taxon>
        <taxon>Bacillota</taxon>
        <taxon>Bacilli</taxon>
        <taxon>Lactobacillales</taxon>
        <taxon>Lactobacillaceae</taxon>
        <taxon>Weissella</taxon>
    </lineage>
</organism>
<reference evidence="2" key="2">
    <citation type="submission" date="2020-02" db="EMBL/GenBank/DDBJ databases">
        <authorList>
            <person name="Fontana A."/>
            <person name="Patrone V."/>
            <person name="Morelli L."/>
        </authorList>
    </citation>
    <scope>NUCLEOTIDE SEQUENCE</scope>
    <source>
        <strain evidence="2">CCUG 30943</strain>
        <strain evidence="3">CCUG 43002</strain>
    </source>
</reference>
<dbReference type="Proteomes" id="UP000728106">
    <property type="component" value="Unassembled WGS sequence"/>
</dbReference>
<sequence>MAKEPAENTSEFDLGDFVEGKKFANFEHDFKGIVEKIYEHSLLVLITENDPEDTATVNEYNHRAVVRMSETKILVKTDNPAPRKADETEEEDEEEIPEDIKLEDDDAEEEEEEEE</sequence>
<name>A0A0R2FAD3_WEICO</name>
<feature type="compositionally biased region" description="Basic and acidic residues" evidence="1">
    <location>
        <begin position="76"/>
        <end position="86"/>
    </location>
</feature>